<dbReference type="Proteomes" id="UP000297716">
    <property type="component" value="Unassembled WGS sequence"/>
</dbReference>
<proteinExistence type="predicted"/>
<dbReference type="GO" id="GO:0006635">
    <property type="term" value="P:fatty acid beta-oxidation"/>
    <property type="evidence" value="ECO:0007669"/>
    <property type="project" value="TreeGrafter"/>
</dbReference>
<dbReference type="AlphaFoldDB" id="A0A4Z0Z302"/>
<name>A0A4Z0Z302_9PEZI</name>
<dbReference type="Pfam" id="PF00378">
    <property type="entry name" value="ECH_1"/>
    <property type="match status" value="1"/>
</dbReference>
<dbReference type="Gene3D" id="3.90.226.10">
    <property type="entry name" value="2-enoyl-CoA Hydratase, Chain A, domain 1"/>
    <property type="match status" value="1"/>
</dbReference>
<dbReference type="InterPro" id="IPR001753">
    <property type="entry name" value="Enoyl-CoA_hydra/iso"/>
</dbReference>
<dbReference type="PANTHER" id="PTHR11941:SF75">
    <property type="entry name" value="ENOYL-COA HYDRATASE_ISOMERASE FAMILY PROTEIN"/>
    <property type="match status" value="1"/>
</dbReference>
<dbReference type="SUPFAM" id="SSF52096">
    <property type="entry name" value="ClpP/crotonase"/>
    <property type="match status" value="1"/>
</dbReference>
<organism evidence="1 2">
    <name type="scientific">Xylaria hypoxylon</name>
    <dbReference type="NCBI Taxonomy" id="37992"/>
    <lineage>
        <taxon>Eukaryota</taxon>
        <taxon>Fungi</taxon>
        <taxon>Dikarya</taxon>
        <taxon>Ascomycota</taxon>
        <taxon>Pezizomycotina</taxon>
        <taxon>Sordariomycetes</taxon>
        <taxon>Xylariomycetidae</taxon>
        <taxon>Xylariales</taxon>
        <taxon>Xylariaceae</taxon>
        <taxon>Xylaria</taxon>
    </lineage>
</organism>
<reference evidence="1 2" key="1">
    <citation type="submission" date="2019-03" db="EMBL/GenBank/DDBJ databases">
        <title>Draft genome sequence of Xylaria hypoxylon DSM 108379, a ubiquitous saprotrophic-parasitic fungi on hardwood.</title>
        <authorList>
            <person name="Buettner E."/>
            <person name="Leonhardt S."/>
            <person name="Gebauer A.M."/>
            <person name="Liers C."/>
            <person name="Hofrichter M."/>
            <person name="Kellner H."/>
        </authorList>
    </citation>
    <scope>NUCLEOTIDE SEQUENCE [LARGE SCALE GENOMIC DNA]</scope>
    <source>
        <strain evidence="1 2">DSM 108379</strain>
    </source>
</reference>
<protein>
    <recommendedName>
        <fullName evidence="3">Enoyl-CoA hydratase</fullName>
    </recommendedName>
</protein>
<evidence type="ECO:0000313" key="1">
    <source>
        <dbReference type="EMBL" id="TGJ85795.1"/>
    </source>
</evidence>
<sequence>MASTELFSVPISAIPSHPGGSIVCTTPAPKVYLLTFTSPSDNRLTPEFCRALLDALDIIEPPPRTVAPGFWENSLYALFRRFLTYPMPTVALINGHAFAGGIFLAMHHDYRVFTGSGRGYACVNELEFGAPLPPSLTSIFRIKTTPLVYREVVLEAHRFDAKAALEAGIVDAVGELDAVLKLIEDRKLVVKGTTGVYGSLKEEMYKESVALLGAKGPGVPSPSKQLEINKKRKADGQKWLKQWKESQGQKAKL</sequence>
<gene>
    <name evidence="1" type="ORF">E0Z10_g3015</name>
</gene>
<dbReference type="CDD" id="cd06558">
    <property type="entry name" value="crotonase-like"/>
    <property type="match status" value="1"/>
</dbReference>
<dbReference type="OrthoDB" id="1696280at2759"/>
<dbReference type="PANTHER" id="PTHR11941">
    <property type="entry name" value="ENOYL-COA HYDRATASE-RELATED"/>
    <property type="match status" value="1"/>
</dbReference>
<dbReference type="GO" id="GO:0004165">
    <property type="term" value="F:delta(3)-delta(2)-enoyl-CoA isomerase activity"/>
    <property type="evidence" value="ECO:0007669"/>
    <property type="project" value="TreeGrafter"/>
</dbReference>
<dbReference type="InterPro" id="IPR029045">
    <property type="entry name" value="ClpP/crotonase-like_dom_sf"/>
</dbReference>
<dbReference type="GO" id="GO:0005777">
    <property type="term" value="C:peroxisome"/>
    <property type="evidence" value="ECO:0007669"/>
    <property type="project" value="TreeGrafter"/>
</dbReference>
<accession>A0A4Z0Z302</accession>
<dbReference type="STRING" id="37992.A0A4Z0Z302"/>
<evidence type="ECO:0000313" key="2">
    <source>
        <dbReference type="Proteomes" id="UP000297716"/>
    </source>
</evidence>
<dbReference type="EMBL" id="SKBN01000039">
    <property type="protein sequence ID" value="TGJ85795.1"/>
    <property type="molecule type" value="Genomic_DNA"/>
</dbReference>
<comment type="caution">
    <text evidence="1">The sequence shown here is derived from an EMBL/GenBank/DDBJ whole genome shotgun (WGS) entry which is preliminary data.</text>
</comment>
<evidence type="ECO:0008006" key="3">
    <source>
        <dbReference type="Google" id="ProtNLM"/>
    </source>
</evidence>
<keyword evidence="2" id="KW-1185">Reference proteome</keyword>